<sequence>MKHRSMVGRDVPLRELEAALAAPPRVALVSGEAGIGKTRLVAELEARADGWLVLHGECLEFGGEEVAYAPVVAALRDLPAEWLEAYLDERSGEARAALAAVFPRESPGGGGPGRLYELLLDLLGALECPVLLVLEDLHWADRSTLTLLAFLARNLRAQPIVVVATYRTDDALPADLRRLAGELRRRRTVLDVELAPLARDDVARQLEAIGGPVSASLVDELHARAGGNPFFVETLFEAGAETLTEAVLARVERLDASALAVLAAAGGRATYELLDGLAVDPDALRAGLDAGVLVRERDGLAFRHGLIGEVVYDRLLPTERAELHRAIAARLDDPAQRAHHCHRAGLRAEALAASVEAGIAAADVFAYAEAAVHFERALELADASVDRVDLLARAAQAARFTGDPERAVALCREAIALESDGERRARLYERLGEYQFWDDAAALECYEAALALTPRAPRLLAAKGHALMGLRRWDEARACCEAGLAAGAAPRITLGVVLAFLGEAEAGEAHLRRALEVSESGEETARAYLHLGELLRVRGDHRGALQAMVEGEQAAARLGLRGSFGHFMYVNGADDLLRLGRWDEASERVGEAARMDLSRTARALRRAVSGQLHALRGAVETARRELDAAEDAELPAEFLTPLAAARATLALTEGDPVAAAVHVAGALGGVEDPFYTPPLYSLGLRVEAELAERDRARRRTPDRTRAAELLAGLTALAGGEIAGNGREVAAMGGEMASGGPEVAALGGEIAGAAGTRAAGGSPYGAPPGALAHLALARAELSRVDGTPAPELWHAVAEAFDALHEPYPAAYARLREAEAALVTAGDRARAAVAVAAARETADGLGAAPLRDAAEALARSARLTIACAPVAAADDDGTGLTVREVEVLGLLAEGLTNRQIASRLFISQKTVGAHMAHIYAKLGVHSRVEAAGRARQLGV</sequence>
<evidence type="ECO:0000259" key="3">
    <source>
        <dbReference type="PROSITE" id="PS50043"/>
    </source>
</evidence>
<name>A0A9X3MS94_9ACTN</name>
<dbReference type="SUPFAM" id="SSF46894">
    <property type="entry name" value="C-terminal effector domain of the bipartite response regulators"/>
    <property type="match status" value="1"/>
</dbReference>
<dbReference type="Proteomes" id="UP001149140">
    <property type="component" value="Unassembled WGS sequence"/>
</dbReference>
<dbReference type="PROSITE" id="PS00622">
    <property type="entry name" value="HTH_LUXR_1"/>
    <property type="match status" value="1"/>
</dbReference>
<evidence type="ECO:0000313" key="4">
    <source>
        <dbReference type="EMBL" id="MDA0160235.1"/>
    </source>
</evidence>
<dbReference type="InterPro" id="IPR011990">
    <property type="entry name" value="TPR-like_helical_dom_sf"/>
</dbReference>
<dbReference type="GO" id="GO:0006355">
    <property type="term" value="P:regulation of DNA-templated transcription"/>
    <property type="evidence" value="ECO:0007669"/>
    <property type="project" value="InterPro"/>
</dbReference>
<dbReference type="Pfam" id="PF13191">
    <property type="entry name" value="AAA_16"/>
    <property type="match status" value="1"/>
</dbReference>
<dbReference type="GO" id="GO:0005737">
    <property type="term" value="C:cytoplasm"/>
    <property type="evidence" value="ECO:0007669"/>
    <property type="project" value="TreeGrafter"/>
</dbReference>
<dbReference type="InterPro" id="IPR016032">
    <property type="entry name" value="Sig_transdc_resp-reg_C-effctor"/>
</dbReference>
<dbReference type="GO" id="GO:0005524">
    <property type="term" value="F:ATP binding"/>
    <property type="evidence" value="ECO:0007669"/>
    <property type="project" value="UniProtKB-KW"/>
</dbReference>
<dbReference type="EMBL" id="JAPDOD010000004">
    <property type="protein sequence ID" value="MDA0160235.1"/>
    <property type="molecule type" value="Genomic_DNA"/>
</dbReference>
<dbReference type="CDD" id="cd06170">
    <property type="entry name" value="LuxR_C_like"/>
    <property type="match status" value="1"/>
</dbReference>
<dbReference type="InterPro" id="IPR027417">
    <property type="entry name" value="P-loop_NTPase"/>
</dbReference>
<comment type="caution">
    <text evidence="4">The sequence shown here is derived from an EMBL/GenBank/DDBJ whole genome shotgun (WGS) entry which is preliminary data.</text>
</comment>
<dbReference type="InterPro" id="IPR000792">
    <property type="entry name" value="Tscrpt_reg_LuxR_C"/>
</dbReference>
<dbReference type="AlphaFoldDB" id="A0A9X3MS94"/>
<protein>
    <submittedName>
        <fullName evidence="4">AAA family ATPase</fullName>
    </submittedName>
</protein>
<accession>A0A9X3MS94</accession>
<dbReference type="Gene3D" id="1.25.40.10">
    <property type="entry name" value="Tetratricopeptide repeat domain"/>
    <property type="match status" value="3"/>
</dbReference>
<dbReference type="GO" id="GO:0004016">
    <property type="term" value="F:adenylate cyclase activity"/>
    <property type="evidence" value="ECO:0007669"/>
    <property type="project" value="TreeGrafter"/>
</dbReference>
<dbReference type="GO" id="GO:0003677">
    <property type="term" value="F:DNA binding"/>
    <property type="evidence" value="ECO:0007669"/>
    <property type="project" value="InterPro"/>
</dbReference>
<evidence type="ECO:0000256" key="1">
    <source>
        <dbReference type="ARBA" id="ARBA00022741"/>
    </source>
</evidence>
<evidence type="ECO:0000313" key="5">
    <source>
        <dbReference type="Proteomes" id="UP001149140"/>
    </source>
</evidence>
<gene>
    <name evidence="4" type="ORF">OM076_08170</name>
</gene>
<keyword evidence="1" id="KW-0547">Nucleotide-binding</keyword>
<dbReference type="PROSITE" id="PS50043">
    <property type="entry name" value="HTH_LUXR_2"/>
    <property type="match status" value="1"/>
</dbReference>
<dbReference type="SMART" id="SM00028">
    <property type="entry name" value="TPR"/>
    <property type="match status" value="5"/>
</dbReference>
<dbReference type="InterPro" id="IPR019734">
    <property type="entry name" value="TPR_rpt"/>
</dbReference>
<dbReference type="SUPFAM" id="SSF52540">
    <property type="entry name" value="P-loop containing nucleoside triphosphate hydrolases"/>
    <property type="match status" value="1"/>
</dbReference>
<dbReference type="PANTHER" id="PTHR16305:SF35">
    <property type="entry name" value="TRANSCRIPTIONAL ACTIVATOR DOMAIN"/>
    <property type="match status" value="1"/>
</dbReference>
<dbReference type="Pfam" id="PF00196">
    <property type="entry name" value="GerE"/>
    <property type="match status" value="1"/>
</dbReference>
<proteinExistence type="predicted"/>
<dbReference type="PRINTS" id="PR00038">
    <property type="entry name" value="HTHLUXR"/>
</dbReference>
<feature type="domain" description="HTH luxR-type" evidence="3">
    <location>
        <begin position="871"/>
        <end position="936"/>
    </location>
</feature>
<dbReference type="SUPFAM" id="SSF48452">
    <property type="entry name" value="TPR-like"/>
    <property type="match status" value="2"/>
</dbReference>
<evidence type="ECO:0000256" key="2">
    <source>
        <dbReference type="ARBA" id="ARBA00022840"/>
    </source>
</evidence>
<dbReference type="PANTHER" id="PTHR16305">
    <property type="entry name" value="TESTICULAR SOLUBLE ADENYLYL CYCLASE"/>
    <property type="match status" value="1"/>
</dbReference>
<keyword evidence="5" id="KW-1185">Reference proteome</keyword>
<reference evidence="4" key="1">
    <citation type="submission" date="2022-10" db="EMBL/GenBank/DDBJ databases">
        <title>The WGS of Solirubrobacter ginsenosidimutans DSM 21036.</title>
        <authorList>
            <person name="Jiang Z."/>
        </authorList>
    </citation>
    <scope>NUCLEOTIDE SEQUENCE</scope>
    <source>
        <strain evidence="4">DSM 21036</strain>
    </source>
</reference>
<dbReference type="InterPro" id="IPR041664">
    <property type="entry name" value="AAA_16"/>
</dbReference>
<dbReference type="Gene3D" id="1.10.10.10">
    <property type="entry name" value="Winged helix-like DNA-binding domain superfamily/Winged helix DNA-binding domain"/>
    <property type="match status" value="1"/>
</dbReference>
<dbReference type="SMART" id="SM00421">
    <property type="entry name" value="HTH_LUXR"/>
    <property type="match status" value="1"/>
</dbReference>
<dbReference type="RefSeq" id="WP_270039002.1">
    <property type="nucleotide sequence ID" value="NZ_JAPDOD010000004.1"/>
</dbReference>
<organism evidence="4 5">
    <name type="scientific">Solirubrobacter ginsenosidimutans</name>
    <dbReference type="NCBI Taxonomy" id="490573"/>
    <lineage>
        <taxon>Bacteria</taxon>
        <taxon>Bacillati</taxon>
        <taxon>Actinomycetota</taxon>
        <taxon>Thermoleophilia</taxon>
        <taxon>Solirubrobacterales</taxon>
        <taxon>Solirubrobacteraceae</taxon>
        <taxon>Solirubrobacter</taxon>
    </lineage>
</organism>
<keyword evidence="2" id="KW-0067">ATP-binding</keyword>
<dbReference type="InterPro" id="IPR036388">
    <property type="entry name" value="WH-like_DNA-bd_sf"/>
</dbReference>